<feature type="signal peptide" evidence="1">
    <location>
        <begin position="1"/>
        <end position="27"/>
    </location>
</feature>
<reference evidence="2 3" key="1">
    <citation type="submission" date="2021-02" db="EMBL/GenBank/DDBJ databases">
        <title>Actinophytocola xerophila sp. nov., isolated from soil of cotton cropping field.</title>
        <authorList>
            <person name="Huang R."/>
            <person name="Chen X."/>
            <person name="Ge X."/>
            <person name="Liu W."/>
        </authorList>
    </citation>
    <scope>NUCLEOTIDE SEQUENCE [LARGE SCALE GENOMIC DNA]</scope>
    <source>
        <strain evidence="2 3">S1-96</strain>
    </source>
</reference>
<feature type="chain" id="PRO_5046310748" description="Secreted protein" evidence="1">
    <location>
        <begin position="28"/>
        <end position="311"/>
    </location>
</feature>
<organism evidence="2 3">
    <name type="scientific">Actinophytocola gossypii</name>
    <dbReference type="NCBI Taxonomy" id="2812003"/>
    <lineage>
        <taxon>Bacteria</taxon>
        <taxon>Bacillati</taxon>
        <taxon>Actinomycetota</taxon>
        <taxon>Actinomycetes</taxon>
        <taxon>Pseudonocardiales</taxon>
        <taxon>Pseudonocardiaceae</taxon>
    </lineage>
</organism>
<dbReference type="Proteomes" id="UP001156441">
    <property type="component" value="Unassembled WGS sequence"/>
</dbReference>
<proteinExistence type="predicted"/>
<keyword evidence="1" id="KW-0732">Signal</keyword>
<evidence type="ECO:0008006" key="4">
    <source>
        <dbReference type="Google" id="ProtNLM"/>
    </source>
</evidence>
<dbReference type="RefSeq" id="WP_260193864.1">
    <property type="nucleotide sequence ID" value="NZ_JAFFZE010000017.1"/>
</dbReference>
<comment type="caution">
    <text evidence="2">The sequence shown here is derived from an EMBL/GenBank/DDBJ whole genome shotgun (WGS) entry which is preliminary data.</text>
</comment>
<protein>
    <recommendedName>
        <fullName evidence="4">Secreted protein</fullName>
    </recommendedName>
</protein>
<dbReference type="EMBL" id="JAFFZE010000017">
    <property type="protein sequence ID" value="MCT2586079.1"/>
    <property type="molecule type" value="Genomic_DNA"/>
</dbReference>
<gene>
    <name evidence="2" type="ORF">JT362_23450</name>
</gene>
<evidence type="ECO:0000256" key="1">
    <source>
        <dbReference type="SAM" id="SignalP"/>
    </source>
</evidence>
<keyword evidence="3" id="KW-1185">Reference proteome</keyword>
<sequence>MSIFRKSALLTAALATALLGVTAPVAAATDPPTLAGAWAPLNRCAVDDPAMLAADGVAVVAACLSSSSAGGSITIGETTLTTGANDLQAGVLNRGGDYTLVAPDGGAVVGDPVQVPGGLLGLMCPSDIPFISDICERVVGSPLNRVTATIEAAGTPTDFNLGAGLGVGEPIVTLPVKIRLDNPFLGSNCHIGSDDDPILLRPANLTRPTGGMVRFDADGTPNPTGEMGYISLSGADQGDSTFAVPGADGCGFLGLLNGAVNLQQGLPSPAGENSLTLTNATTNLGGFQIPRNFAPTQGEQLSTRWHAAITN</sequence>
<evidence type="ECO:0000313" key="3">
    <source>
        <dbReference type="Proteomes" id="UP001156441"/>
    </source>
</evidence>
<name>A0ABT2JDY1_9PSEU</name>
<evidence type="ECO:0000313" key="2">
    <source>
        <dbReference type="EMBL" id="MCT2586079.1"/>
    </source>
</evidence>
<accession>A0ABT2JDY1</accession>